<feature type="binding site" evidence="7">
    <location>
        <position position="133"/>
    </location>
    <ligand>
        <name>Zn(2+)</name>
        <dbReference type="ChEBI" id="CHEBI:29105"/>
        <label>2</label>
    </ligand>
</feature>
<evidence type="ECO:0000256" key="5">
    <source>
        <dbReference type="ARBA" id="ARBA00022801"/>
    </source>
</evidence>
<dbReference type="InterPro" id="IPR001279">
    <property type="entry name" value="Metallo-B-lactamas"/>
</dbReference>
<comment type="function">
    <text evidence="7">Thiolesterase that catalyzes the hydrolysis of S-D-lactoyl-glutathione to form glutathione and D-lactic acid.</text>
</comment>
<keyword evidence="6 7" id="KW-0862">Zinc</keyword>
<dbReference type="CDD" id="cd07723">
    <property type="entry name" value="hydroxyacylglutathione_hydrolase_MBL-fold"/>
    <property type="match status" value="1"/>
</dbReference>
<dbReference type="Pfam" id="PF00753">
    <property type="entry name" value="Lactamase_B"/>
    <property type="match status" value="1"/>
</dbReference>
<dbReference type="KEGG" id="txa:HQN79_07235"/>
<proteinExistence type="inferred from homology"/>
<dbReference type="GO" id="GO:0019243">
    <property type="term" value="P:methylglyoxal catabolic process to D-lactate via S-lactoyl-glutathione"/>
    <property type="evidence" value="ECO:0007669"/>
    <property type="project" value="UniProtKB-UniRule"/>
</dbReference>
<evidence type="ECO:0000313" key="9">
    <source>
        <dbReference type="EMBL" id="QKI89372.1"/>
    </source>
</evidence>
<dbReference type="AlphaFoldDB" id="A0A7D4NQZ3"/>
<comment type="similarity">
    <text evidence="3 7">Belongs to the metallo-beta-lactamase superfamily. Glyoxalase II family.</text>
</comment>
<evidence type="ECO:0000313" key="10">
    <source>
        <dbReference type="Proteomes" id="UP000504724"/>
    </source>
</evidence>
<comment type="pathway">
    <text evidence="2 7">Secondary metabolite metabolism; methylglyoxal degradation; (R)-lactate from methylglyoxal: step 2/2.</text>
</comment>
<dbReference type="UniPathway" id="UPA00619">
    <property type="reaction ID" value="UER00676"/>
</dbReference>
<evidence type="ECO:0000256" key="4">
    <source>
        <dbReference type="ARBA" id="ARBA00022723"/>
    </source>
</evidence>
<dbReference type="Gene3D" id="3.60.15.10">
    <property type="entry name" value="Ribonuclease Z/Hydroxyacylglutathione hydrolase-like"/>
    <property type="match status" value="1"/>
</dbReference>
<name>A0A7D4NQZ3_9GAMM</name>
<evidence type="ECO:0000256" key="6">
    <source>
        <dbReference type="ARBA" id="ARBA00022833"/>
    </source>
</evidence>
<sequence>MIQIAGIPALVGTYDNYIWVLYDTSKRKAWVFDPGESAPVIDYLEAHKLHLEGILITHRHFDHVDGIPGLKQTYPDAIVYGPVKTQNPLIEKRLQEGDEIKLSDELSFKVLDTPGHTEDHISYYNEHALFCADTLFTGGCGRLLGGTPQEFAESLIKLRNLPDHLDFYCAHEYTEDNLRFAAYVDENNAALKKRIENLDIHYPQIHNGQVSTLGLEKETNPFLRFDQQPIKDKLKSQGSDDSAEMLFATLREWKDRIDQGLESID</sequence>
<dbReference type="GO" id="GO:0046872">
    <property type="term" value="F:metal ion binding"/>
    <property type="evidence" value="ECO:0007669"/>
    <property type="project" value="UniProtKB-KW"/>
</dbReference>
<reference evidence="9 10" key="1">
    <citation type="submission" date="2020-05" db="EMBL/GenBank/DDBJ databases">
        <title>Thiomicrorhabdus sediminis sp.nov. and Thiomicrorhabdus xiamenensis sp.nov., novel sulfur-oxidizing bacteria isolated from coastal sediment.</title>
        <authorList>
            <person name="Liu X."/>
        </authorList>
    </citation>
    <scope>NUCLEOTIDE SEQUENCE [LARGE SCALE GENOMIC DNA]</scope>
    <source>
        <strain evidence="9 10">G2</strain>
    </source>
</reference>
<feature type="domain" description="Metallo-beta-lactamase" evidence="8">
    <location>
        <begin position="15"/>
        <end position="171"/>
    </location>
</feature>
<keyword evidence="10" id="KW-1185">Reference proteome</keyword>
<feature type="binding site" evidence="7">
    <location>
        <position position="133"/>
    </location>
    <ligand>
        <name>Zn(2+)</name>
        <dbReference type="ChEBI" id="CHEBI:29105"/>
        <label>1</label>
    </ligand>
</feature>
<evidence type="ECO:0000256" key="3">
    <source>
        <dbReference type="ARBA" id="ARBA00006759"/>
    </source>
</evidence>
<dbReference type="EC" id="3.1.2.6" evidence="7"/>
<feature type="binding site" evidence="7">
    <location>
        <position position="60"/>
    </location>
    <ligand>
        <name>Zn(2+)</name>
        <dbReference type="ChEBI" id="CHEBI:29105"/>
        <label>1</label>
    </ligand>
</feature>
<keyword evidence="4 7" id="KW-0479">Metal-binding</keyword>
<dbReference type="Proteomes" id="UP000504724">
    <property type="component" value="Chromosome"/>
</dbReference>
<dbReference type="SUPFAM" id="SSF56281">
    <property type="entry name" value="Metallo-hydrolase/oxidoreductase"/>
    <property type="match status" value="1"/>
</dbReference>
<dbReference type="InterPro" id="IPR032282">
    <property type="entry name" value="HAGH_C"/>
</dbReference>
<protein>
    <recommendedName>
        <fullName evidence="7">Hydroxyacylglutathione hydrolase</fullName>
        <ecNumber evidence="7">3.1.2.6</ecNumber>
    </recommendedName>
    <alternativeName>
        <fullName evidence="7">Glyoxalase II</fullName>
        <shortName evidence="7">Glx II</shortName>
    </alternativeName>
</protein>
<dbReference type="InterPro" id="IPR050110">
    <property type="entry name" value="Glyoxalase_II_hydrolase"/>
</dbReference>
<comment type="subunit">
    <text evidence="7">Monomer.</text>
</comment>
<feature type="binding site" evidence="7">
    <location>
        <position position="171"/>
    </location>
    <ligand>
        <name>Zn(2+)</name>
        <dbReference type="ChEBI" id="CHEBI:29105"/>
        <label>2</label>
    </ligand>
</feature>
<evidence type="ECO:0000259" key="8">
    <source>
        <dbReference type="SMART" id="SM00849"/>
    </source>
</evidence>
<dbReference type="EMBL" id="CP054020">
    <property type="protein sequence ID" value="QKI89372.1"/>
    <property type="molecule type" value="Genomic_DNA"/>
</dbReference>
<dbReference type="HAMAP" id="MF_01374">
    <property type="entry name" value="Glyoxalase_2"/>
    <property type="match status" value="1"/>
</dbReference>
<keyword evidence="5 7" id="KW-0378">Hydrolase</keyword>
<dbReference type="InterPro" id="IPR036866">
    <property type="entry name" value="RibonucZ/Hydroxyglut_hydro"/>
</dbReference>
<dbReference type="SMART" id="SM00849">
    <property type="entry name" value="Lactamase_B"/>
    <property type="match status" value="1"/>
</dbReference>
<dbReference type="PANTHER" id="PTHR43705:SF1">
    <property type="entry name" value="HYDROXYACYLGLUTATHIONE HYDROLASE GLOB"/>
    <property type="match status" value="1"/>
</dbReference>
<feature type="binding site" evidence="7">
    <location>
        <position position="63"/>
    </location>
    <ligand>
        <name>Zn(2+)</name>
        <dbReference type="ChEBI" id="CHEBI:29105"/>
        <label>2</label>
    </ligand>
</feature>
<dbReference type="InterPro" id="IPR035680">
    <property type="entry name" value="Clx_II_MBL"/>
</dbReference>
<feature type="binding site" evidence="7">
    <location>
        <position position="116"/>
    </location>
    <ligand>
        <name>Zn(2+)</name>
        <dbReference type="ChEBI" id="CHEBI:29105"/>
        <label>1</label>
    </ligand>
</feature>
<dbReference type="RefSeq" id="WP_173285270.1">
    <property type="nucleotide sequence ID" value="NZ_CP054020.1"/>
</dbReference>
<feature type="binding site" evidence="7">
    <location>
        <position position="62"/>
    </location>
    <ligand>
        <name>Zn(2+)</name>
        <dbReference type="ChEBI" id="CHEBI:29105"/>
        <label>2</label>
    </ligand>
</feature>
<feature type="binding site" evidence="7">
    <location>
        <position position="58"/>
    </location>
    <ligand>
        <name>Zn(2+)</name>
        <dbReference type="ChEBI" id="CHEBI:29105"/>
        <label>1</label>
    </ligand>
</feature>
<organism evidence="9 10">
    <name type="scientific">Thiomicrorhabdus xiamenensis</name>
    <dbReference type="NCBI Taxonomy" id="2739063"/>
    <lineage>
        <taxon>Bacteria</taxon>
        <taxon>Pseudomonadati</taxon>
        <taxon>Pseudomonadota</taxon>
        <taxon>Gammaproteobacteria</taxon>
        <taxon>Thiotrichales</taxon>
        <taxon>Piscirickettsiaceae</taxon>
        <taxon>Thiomicrorhabdus</taxon>
    </lineage>
</organism>
<dbReference type="GO" id="GO:0004416">
    <property type="term" value="F:hydroxyacylglutathione hydrolase activity"/>
    <property type="evidence" value="ECO:0007669"/>
    <property type="project" value="UniProtKB-UniRule"/>
</dbReference>
<dbReference type="Pfam" id="PF16123">
    <property type="entry name" value="HAGH_C"/>
    <property type="match status" value="1"/>
</dbReference>
<evidence type="ECO:0000256" key="1">
    <source>
        <dbReference type="ARBA" id="ARBA00001623"/>
    </source>
</evidence>
<evidence type="ECO:0000256" key="2">
    <source>
        <dbReference type="ARBA" id="ARBA00004963"/>
    </source>
</evidence>
<comment type="catalytic activity">
    <reaction evidence="1 7">
        <text>an S-(2-hydroxyacyl)glutathione + H2O = a 2-hydroxy carboxylate + glutathione + H(+)</text>
        <dbReference type="Rhea" id="RHEA:21864"/>
        <dbReference type="ChEBI" id="CHEBI:15377"/>
        <dbReference type="ChEBI" id="CHEBI:15378"/>
        <dbReference type="ChEBI" id="CHEBI:57925"/>
        <dbReference type="ChEBI" id="CHEBI:58896"/>
        <dbReference type="ChEBI" id="CHEBI:71261"/>
        <dbReference type="EC" id="3.1.2.6"/>
    </reaction>
</comment>
<dbReference type="InterPro" id="IPR017782">
    <property type="entry name" value="Hydroxyacylglutathione_Hdrlase"/>
</dbReference>
<dbReference type="PIRSF" id="PIRSF005457">
    <property type="entry name" value="Glx"/>
    <property type="match status" value="1"/>
</dbReference>
<comment type="cofactor">
    <cofactor evidence="7">
        <name>Zn(2+)</name>
        <dbReference type="ChEBI" id="CHEBI:29105"/>
    </cofactor>
    <text evidence="7">Binds 2 Zn(2+) ions per subunit.</text>
</comment>
<evidence type="ECO:0000256" key="7">
    <source>
        <dbReference type="HAMAP-Rule" id="MF_01374"/>
    </source>
</evidence>
<gene>
    <name evidence="7 9" type="primary">gloB</name>
    <name evidence="9" type="ORF">HQN79_07235</name>
</gene>
<dbReference type="PANTHER" id="PTHR43705">
    <property type="entry name" value="HYDROXYACYLGLUTATHIONE HYDROLASE"/>
    <property type="match status" value="1"/>
</dbReference>
<dbReference type="NCBIfam" id="TIGR03413">
    <property type="entry name" value="GSH_gloB"/>
    <property type="match status" value="1"/>
</dbReference>
<accession>A0A7D4NQZ3</accession>